<dbReference type="InterPro" id="IPR014819">
    <property type="entry name" value="PriCT_2"/>
</dbReference>
<dbReference type="InterPro" id="IPR025048">
    <property type="entry name" value="DUF3987"/>
</dbReference>
<dbReference type="Pfam" id="PF08707">
    <property type="entry name" value="PriCT_2"/>
    <property type="match status" value="1"/>
</dbReference>
<dbReference type="InterPro" id="IPR015330">
    <property type="entry name" value="DNA_primase/pol_bifunc_N"/>
</dbReference>
<organism evidence="2 3">
    <name type="scientific">Microvirga makkahensis</name>
    <dbReference type="NCBI Taxonomy" id="1128670"/>
    <lineage>
        <taxon>Bacteria</taxon>
        <taxon>Pseudomonadati</taxon>
        <taxon>Pseudomonadota</taxon>
        <taxon>Alphaproteobacteria</taxon>
        <taxon>Hyphomicrobiales</taxon>
        <taxon>Methylobacteriaceae</taxon>
        <taxon>Microvirga</taxon>
    </lineage>
</organism>
<dbReference type="RefSeq" id="WP_160886640.1">
    <property type="nucleotide sequence ID" value="NZ_WURB01000017.1"/>
</dbReference>
<evidence type="ECO:0000259" key="1">
    <source>
        <dbReference type="SMART" id="SM00943"/>
    </source>
</evidence>
<sequence>MTIHEKCIPAHIKQTKAVPSPFPITRRARAQEHAVLQSIEHLIRIGASVILLHERTKRPIGNDWSIAPIASLDKLTREYREGMNVGIRLGKWSMIDGLFLHVVDVDIHDPERADEALDTVEDLFPGYDVWSWPRVKSGSGGKSCHIYFLTDKPFPSRKLAKSKEMVTGEDGKPHRAWEIELFGTGKQVVLPPSIHPISGKAYEWIVPFDPSAKLPYIAEELIEQLVYPEEDDEAEYDSEPIGLDVEEIEAALPWLDKTYWCDEFEGWRNLGMALKHEFRGSETGFRIWDAYSKESPKYDKKQREHWDSYKGRARRPITMRTVMKAAKEAKRAVERAGYADEFEDEETAAYHQELRDQFDDLDLEEAPVQLDVPKRLLRPPGKLGLATDYYNDTAEKPQPQFAVQVALAIGSVTLSRNFVTNKRNYPTLYFLNVAPTAAGKEHFKTVIDDVLEAAGVGSLIAPEEFSSGAAIFWHLTESPRTISVTDEYGIYLSTGRDANNTLKRETRKLQLELFGRPHGIVRGIGYSMARATKEQIEAARNRKVIRPAFVQAGMTTPETFYEAISNKEVQSGYLNRFLIVRSLLGIQLSREDVPDAEVPPELIEWVKKYVNAHGGTEDDNDHSFGKPDYVFPPRVVPFDDECLCKLREYEKELIKKMNAMNQENGMGSLYGRTREIAMRLALIIAVSCESKIIRLKHLEWAWDYVSYYHKQMIEDFSANLGKTEMEGVCDEVVQMVTLARASGLTKREIARKCRSFSRLSIRDGEEVLARLERNGQIRLEEIKTGRVGRKRRAYVAMKRRATNLKENDNE</sequence>
<comment type="caution">
    <text evidence="2">The sequence shown here is derived from an EMBL/GenBank/DDBJ whole genome shotgun (WGS) entry which is preliminary data.</text>
</comment>
<reference evidence="2 3" key="2">
    <citation type="submission" date="2020-01" db="EMBL/GenBank/DDBJ databases">
        <title>Microvirga sp. nov., an arsenate reduction bacterium isolated from Tibet hotspring sediments.</title>
        <authorList>
            <person name="Xian W.-D."/>
            <person name="Li W.-J."/>
        </authorList>
    </citation>
    <scope>NUCLEOTIDE SEQUENCE [LARGE SCALE GENOMIC DNA]</scope>
    <source>
        <strain evidence="2 3">KCTC 23863</strain>
    </source>
</reference>
<reference evidence="2 3" key="1">
    <citation type="submission" date="2019-12" db="EMBL/GenBank/DDBJ databases">
        <authorList>
            <person name="Yuan C.-G."/>
        </authorList>
    </citation>
    <scope>NUCLEOTIDE SEQUENCE [LARGE SCALE GENOMIC DNA]</scope>
    <source>
        <strain evidence="2 3">KCTC 23863</strain>
    </source>
</reference>
<feature type="domain" description="DNA primase/polymerase bifunctional N-terminal" evidence="1">
    <location>
        <begin position="39"/>
        <end position="222"/>
    </location>
</feature>
<dbReference type="EMBL" id="WURB01000017">
    <property type="protein sequence ID" value="MXQ13547.1"/>
    <property type="molecule type" value="Genomic_DNA"/>
</dbReference>
<proteinExistence type="predicted"/>
<dbReference type="GO" id="GO:0016817">
    <property type="term" value="F:hydrolase activity, acting on acid anhydrides"/>
    <property type="evidence" value="ECO:0007669"/>
    <property type="project" value="InterPro"/>
</dbReference>
<protein>
    <submittedName>
        <fullName evidence="2">DUF3987 domain-containing protein</fullName>
    </submittedName>
</protein>
<gene>
    <name evidence="2" type="ORF">GR328_19195</name>
</gene>
<evidence type="ECO:0000313" key="2">
    <source>
        <dbReference type="EMBL" id="MXQ13547.1"/>
    </source>
</evidence>
<dbReference type="OrthoDB" id="123525at2"/>
<evidence type="ECO:0000313" key="3">
    <source>
        <dbReference type="Proteomes" id="UP000436483"/>
    </source>
</evidence>
<dbReference type="Pfam" id="PF13148">
    <property type="entry name" value="DUF3987"/>
    <property type="match status" value="1"/>
</dbReference>
<accession>A0A7X3SQI3</accession>
<dbReference type="Proteomes" id="UP000436483">
    <property type="component" value="Unassembled WGS sequence"/>
</dbReference>
<name>A0A7X3SQI3_9HYPH</name>
<dbReference type="Pfam" id="PF09250">
    <property type="entry name" value="Prim-Pol"/>
    <property type="match status" value="1"/>
</dbReference>
<keyword evidence="3" id="KW-1185">Reference proteome</keyword>
<dbReference type="SMART" id="SM00943">
    <property type="entry name" value="Prim-Pol"/>
    <property type="match status" value="1"/>
</dbReference>
<dbReference type="AlphaFoldDB" id="A0A7X3SQI3"/>
<dbReference type="SUPFAM" id="SSF56747">
    <property type="entry name" value="Prim-pol domain"/>
    <property type="match status" value="1"/>
</dbReference>